<name>A0A1B8AEK6_FUSPO</name>
<dbReference type="PANTHER" id="PTHR24148:SF73">
    <property type="entry name" value="HET DOMAIN PROTEIN (AFU_ORTHOLOGUE AFUA_8G01020)"/>
    <property type="match status" value="1"/>
</dbReference>
<dbReference type="EMBL" id="LYXU01000004">
    <property type="protein sequence ID" value="OBS18916.1"/>
    <property type="molecule type" value="Genomic_DNA"/>
</dbReference>
<dbReference type="Pfam" id="PF06985">
    <property type="entry name" value="HET"/>
    <property type="match status" value="1"/>
</dbReference>
<gene>
    <name evidence="3" type="ORF">FPOA_10641</name>
</gene>
<comment type="caution">
    <text evidence="3">The sequence shown here is derived from an EMBL/GenBank/DDBJ whole genome shotgun (WGS) entry which is preliminary data.</text>
</comment>
<proteinExistence type="predicted"/>
<accession>A0A1B8AEK6</accession>
<evidence type="ECO:0000313" key="3">
    <source>
        <dbReference type="EMBL" id="OBS18916.1"/>
    </source>
</evidence>
<organism evidence="3 4">
    <name type="scientific">Fusarium poae</name>
    <dbReference type="NCBI Taxonomy" id="36050"/>
    <lineage>
        <taxon>Eukaryota</taxon>
        <taxon>Fungi</taxon>
        <taxon>Dikarya</taxon>
        <taxon>Ascomycota</taxon>
        <taxon>Pezizomycotina</taxon>
        <taxon>Sordariomycetes</taxon>
        <taxon>Hypocreomycetidae</taxon>
        <taxon>Hypocreales</taxon>
        <taxon>Nectriaceae</taxon>
        <taxon>Fusarium</taxon>
    </lineage>
</organism>
<dbReference type="PANTHER" id="PTHR24148">
    <property type="entry name" value="ANKYRIN REPEAT DOMAIN-CONTAINING PROTEIN 39 HOMOLOG-RELATED"/>
    <property type="match status" value="1"/>
</dbReference>
<protein>
    <recommendedName>
        <fullName evidence="2">Heterokaryon incompatibility domain-containing protein</fullName>
    </recommendedName>
</protein>
<evidence type="ECO:0000256" key="1">
    <source>
        <dbReference type="SAM" id="MobiDB-lite"/>
    </source>
</evidence>
<reference evidence="3 4" key="1">
    <citation type="submission" date="2016-06" db="EMBL/GenBank/DDBJ databases">
        <title>Living apart together: crosstalk between the core and supernumerary genomes in a fungal plant pathogen.</title>
        <authorList>
            <person name="Vanheule A."/>
            <person name="Audenaert K."/>
            <person name="Warris S."/>
            <person name="Van De Geest H."/>
            <person name="Schijlen E."/>
            <person name="Hofte M."/>
            <person name="De Saeger S."/>
            <person name="Haesaert G."/>
            <person name="Waalwijk C."/>
            <person name="Van Der Lee T."/>
        </authorList>
    </citation>
    <scope>NUCLEOTIDE SEQUENCE [LARGE SCALE GENOMIC DNA]</scope>
    <source>
        <strain evidence="3 4">2516</strain>
    </source>
</reference>
<evidence type="ECO:0000259" key="2">
    <source>
        <dbReference type="Pfam" id="PF06985"/>
    </source>
</evidence>
<dbReference type="OMA" id="WITPEIM"/>
<evidence type="ECO:0000313" key="4">
    <source>
        <dbReference type="Proteomes" id="UP000091967"/>
    </source>
</evidence>
<dbReference type="InterPro" id="IPR052895">
    <property type="entry name" value="HetReg/Transcr_Mod"/>
</dbReference>
<keyword evidence="4" id="KW-1185">Reference proteome</keyword>
<sequence>MCQAEDSTDQTQTQSTENVSGHSPGQPLSLYEPLSEDRDCTRLLRINTGNDSDPITCRLFEIGFCDKPKFDALSYVWGSGKAEQKITLNGHDFSVRQNLWDALHYLRKHCPDTKYWIDAICINQNDIDERNRQVRIMHHIYFRAQTVVVWLGKMYSKYEEALSCLNRLGHKNTPNEETTPESVQEPNETNNAVRELAVELCNDAYWKRLWIIQEIGLAREIKVCFGNSAIEWNLFTQLLVTNGVGSEGPMKLEKQRQDKYTGSNTLLRLLFSHQEAECQDRKDKVYGLLGLASDARGFVIDYNKSLFEIWTDVMEFMNNYNMFSNEDIVRVGYLVKFLLMGPECDPLQHILRSYEPRNKDDTIITDKNHYKSFELPSAIVGCVIHVGPQPHEIIGKLKVVDNWIQHVQVNYSDNVGNAHRESDELISAILDLDNSSFSRKCFDCRSTIQWDGNEENKIVEAVKGWHGKTRGITQCTVQVSADSPRLFQMSVKSEESTPWRLGMSSSDIRMGDIVCWLEYPRRAVVIRRYGDLHRRKLQVVGTAVITADLKEASLGHSQRQDWQKNRWTLKVYLDTRTIFTLLSD</sequence>
<dbReference type="Proteomes" id="UP000091967">
    <property type="component" value="Unassembled WGS sequence"/>
</dbReference>
<dbReference type="AlphaFoldDB" id="A0A1B8AEK6"/>
<feature type="domain" description="Heterokaryon incompatibility" evidence="2">
    <location>
        <begin position="70"/>
        <end position="214"/>
    </location>
</feature>
<dbReference type="STRING" id="36050.A0A1B8AEK6"/>
<dbReference type="InterPro" id="IPR010730">
    <property type="entry name" value="HET"/>
</dbReference>
<feature type="region of interest" description="Disordered" evidence="1">
    <location>
        <begin position="1"/>
        <end position="32"/>
    </location>
</feature>